<evidence type="ECO:0000313" key="1">
    <source>
        <dbReference type="EMBL" id="KEC56578.1"/>
    </source>
</evidence>
<comment type="caution">
    <text evidence="1">The sequence shown here is derived from an EMBL/GenBank/DDBJ whole genome shotgun (WGS) entry which is preliminary data.</text>
</comment>
<reference evidence="1 2" key="1">
    <citation type="submission" date="2012-04" db="EMBL/GenBank/DDBJ databases">
        <title>The Genome Sequence of Bartonella koehlerae C-29.</title>
        <authorList>
            <consortium name="The Broad Institute Genome Sequencing Platform"/>
            <consortium name="The Broad Institute Genome Sequencing Center for Infectious Disease"/>
            <person name="Feldgarden M."/>
            <person name="Kirby J."/>
            <person name="Kosoy M."/>
            <person name="Birtles R."/>
            <person name="Probert W.S."/>
            <person name="Chiaraviglio L."/>
            <person name="Walker B."/>
            <person name="Young S.K."/>
            <person name="Zeng Q."/>
            <person name="Gargeya S."/>
            <person name="Fitzgerald M."/>
            <person name="Haas B."/>
            <person name="Abouelleil A."/>
            <person name="Alvarado L."/>
            <person name="Arachchi H.M."/>
            <person name="Berlin A.M."/>
            <person name="Chapman S.B."/>
            <person name="Goldberg J."/>
            <person name="Griggs A."/>
            <person name="Gujja S."/>
            <person name="Hansen M."/>
            <person name="Howarth C."/>
            <person name="Imamovic A."/>
            <person name="Larimer J."/>
            <person name="McCowen C."/>
            <person name="Montmayeur A."/>
            <person name="Murphy C."/>
            <person name="Neiman D."/>
            <person name="Pearson M."/>
            <person name="Priest M."/>
            <person name="Roberts A."/>
            <person name="Saif S."/>
            <person name="Shea T."/>
            <person name="Sisk P."/>
            <person name="Sykes S."/>
            <person name="Wortman J."/>
            <person name="Nusbaum C."/>
            <person name="Birren B."/>
        </authorList>
    </citation>
    <scope>NUCLEOTIDE SEQUENCE [LARGE SCALE GENOMIC DNA]</scope>
    <source>
        <strain evidence="1 2">C-29</strain>
    </source>
</reference>
<name>A0A067WII1_9HYPH</name>
<dbReference type="HOGENOM" id="CLU_2913123_0_0_5"/>
<proteinExistence type="predicted"/>
<dbReference type="EMBL" id="AHPL01000001">
    <property type="protein sequence ID" value="KEC56578.1"/>
    <property type="molecule type" value="Genomic_DNA"/>
</dbReference>
<gene>
    <name evidence="1" type="ORF">O9A_00072</name>
</gene>
<protein>
    <submittedName>
        <fullName evidence="1">Uncharacterized protein</fullName>
    </submittedName>
</protein>
<keyword evidence="2" id="KW-1185">Reference proteome</keyword>
<dbReference type="AlphaFoldDB" id="A0A067WII1"/>
<sequence>MDVVSLFGERKVGRDGYTGVGGLGMLGRKEGAGVRSDGSVGVGCWCFERGDMCALAGEKGE</sequence>
<accession>A0A067WII1</accession>
<organism evidence="1 2">
    <name type="scientific">Bartonella koehlerae C-29</name>
    <dbReference type="NCBI Taxonomy" id="1134510"/>
    <lineage>
        <taxon>Bacteria</taxon>
        <taxon>Pseudomonadati</taxon>
        <taxon>Pseudomonadota</taxon>
        <taxon>Alphaproteobacteria</taxon>
        <taxon>Hyphomicrobiales</taxon>
        <taxon>Bartonellaceae</taxon>
        <taxon>Bartonella</taxon>
    </lineage>
</organism>
<evidence type="ECO:0000313" key="2">
    <source>
        <dbReference type="Proteomes" id="UP000027015"/>
    </source>
</evidence>
<dbReference type="Proteomes" id="UP000027015">
    <property type="component" value="Unassembled WGS sequence"/>
</dbReference>